<evidence type="ECO:0000256" key="1">
    <source>
        <dbReference type="SAM" id="MobiDB-lite"/>
    </source>
</evidence>
<reference evidence="4" key="1">
    <citation type="journal article" date="2015" name="MBio">
        <title>Genome-Resolved Metagenomic Analysis Reveals Roles for Candidate Phyla and Other Microbial Community Members in Biogeochemical Transformations in Oil Reservoirs.</title>
        <authorList>
            <person name="Hu P."/>
            <person name="Tom L."/>
            <person name="Singh A."/>
            <person name="Thomas B.C."/>
            <person name="Baker B.J."/>
            <person name="Piceno Y.M."/>
            <person name="Andersen G.L."/>
            <person name="Banfield J.F."/>
        </authorList>
    </citation>
    <scope>NUCLEOTIDE SEQUENCE [LARGE SCALE GENOMIC DNA]</scope>
</reference>
<dbReference type="Proteomes" id="UP000053904">
    <property type="component" value="Unassembled WGS sequence"/>
</dbReference>
<protein>
    <submittedName>
        <fullName evidence="3">Seg</fullName>
    </submittedName>
</protein>
<feature type="transmembrane region" description="Helical" evidence="2">
    <location>
        <begin position="502"/>
        <end position="525"/>
    </location>
</feature>
<sequence length="654" mass="73680">MKNSYTQKSAEKNFLILSLFLVLCLPLIVWQVVNEDFDWRDLAFQEVEVSEEHPCVISFPNVNPYTLEAGNTVRMQIEGISQASGITSVAITDRSENTIFSKEYDEAQGDIIESFEFTPTEPRAYDLVGTISEGNYDTACVISSPYDVKGIRAVANNSAPEFTSSPLDSKPSQDIDTGVGYEYILTATDPENDFINYTFSFTPNNQWLKYTVIENGNNGKLKIQFKGSTSEPASYLANVFIHDGYSKHLRSQSWIISVNPAENDVPKVTIISPWEAISIEQGKPLTIKWGATDRNAITNYELYMTQSLQDEDSWKTIDDDIPYNVEEYTLNTSELSAGLYKAVIKAPDNQVPPLVGRGVSPQIEIIGKEVEDKKEKPDDQVEIPEPQIINVSPTDEDIKNRLITIRASLLASENSEINEDTIKITIDGTDVTPQAKFNKISESEYTLIYQTEEEYEEGLHKVKITFEDTKGLQAEKSWTFNITTDQRDPDKFYIFGYSISKLVVYVIAGGLLLLILSLIVPLILVRVWKEDEETVEEDDTLIPPEPRGTVENIANIDQEQEPAGISFAKLEDEAEETGGYYFEQKDDLIVKEKAGGDIKKKIIEAKEKKEKESSVETVPDTTTQENDIPEPDEDLLLLYQKINKAEENQDESEE</sequence>
<keyword evidence="2" id="KW-1133">Transmembrane helix</keyword>
<evidence type="ECO:0000313" key="4">
    <source>
        <dbReference type="Proteomes" id="UP000053904"/>
    </source>
</evidence>
<name>A0A101HJV4_9BACT</name>
<comment type="caution">
    <text evidence="3">The sequence shown here is derived from an EMBL/GenBank/DDBJ whole genome shotgun (WGS) entry which is preliminary data.</text>
</comment>
<gene>
    <name evidence="3" type="ORF">XD93_0066</name>
</gene>
<keyword evidence="2" id="KW-0472">Membrane</keyword>
<proteinExistence type="predicted"/>
<accession>A0A101HJV4</accession>
<evidence type="ECO:0000256" key="2">
    <source>
        <dbReference type="SAM" id="Phobius"/>
    </source>
</evidence>
<evidence type="ECO:0000313" key="3">
    <source>
        <dbReference type="EMBL" id="KUK77805.1"/>
    </source>
</evidence>
<dbReference type="Pfam" id="PF17957">
    <property type="entry name" value="Big_7"/>
    <property type="match status" value="1"/>
</dbReference>
<dbReference type="Gene3D" id="2.60.40.10">
    <property type="entry name" value="Immunoglobulins"/>
    <property type="match status" value="1"/>
</dbReference>
<dbReference type="AlphaFoldDB" id="A0A101HJV4"/>
<dbReference type="InterPro" id="IPR013783">
    <property type="entry name" value="Ig-like_fold"/>
</dbReference>
<feature type="compositionally biased region" description="Polar residues" evidence="1">
    <location>
        <begin position="615"/>
        <end position="626"/>
    </location>
</feature>
<keyword evidence="2" id="KW-0812">Transmembrane</keyword>
<feature type="region of interest" description="Disordered" evidence="1">
    <location>
        <begin position="607"/>
        <end position="634"/>
    </location>
</feature>
<organism evidence="3 4">
    <name type="scientific">candidate division WS6 bacterium 34_10</name>
    <dbReference type="NCBI Taxonomy" id="1641389"/>
    <lineage>
        <taxon>Bacteria</taxon>
        <taxon>Candidatus Dojkabacteria</taxon>
    </lineage>
</organism>
<dbReference type="EMBL" id="LGGO01000004">
    <property type="protein sequence ID" value="KUK77805.1"/>
    <property type="molecule type" value="Genomic_DNA"/>
</dbReference>